<keyword evidence="3" id="KW-1185">Reference proteome</keyword>
<dbReference type="OrthoDB" id="3362851at2759"/>
<proteinExistence type="predicted"/>
<dbReference type="EMBL" id="CAJVQA010029277">
    <property type="protein sequence ID" value="CAG8796537.1"/>
    <property type="molecule type" value="Genomic_DNA"/>
</dbReference>
<reference evidence="2" key="1">
    <citation type="submission" date="2021-06" db="EMBL/GenBank/DDBJ databases">
        <authorList>
            <person name="Kallberg Y."/>
            <person name="Tangrot J."/>
            <person name="Rosling A."/>
        </authorList>
    </citation>
    <scope>NUCLEOTIDE SEQUENCE</scope>
    <source>
        <strain evidence="2">FL966</strain>
    </source>
</reference>
<dbReference type="SMART" id="SM00066">
    <property type="entry name" value="GAL4"/>
    <property type="match status" value="1"/>
</dbReference>
<dbReference type="PANTHER" id="PTHR47431:SF1">
    <property type="entry name" value="ZN(II)2CYS6 TRANSCRIPTION FACTOR (EUROFUNG)"/>
    <property type="match status" value="1"/>
</dbReference>
<dbReference type="CDD" id="cd00067">
    <property type="entry name" value="GAL4"/>
    <property type="match status" value="1"/>
</dbReference>
<dbReference type="GO" id="GO:0000981">
    <property type="term" value="F:DNA-binding transcription factor activity, RNA polymerase II-specific"/>
    <property type="evidence" value="ECO:0007669"/>
    <property type="project" value="InterPro"/>
</dbReference>
<feature type="domain" description="Zn(2)-C6 fungal-type" evidence="1">
    <location>
        <begin position="16"/>
        <end position="45"/>
    </location>
</feature>
<dbReference type="InterPro" id="IPR036864">
    <property type="entry name" value="Zn2-C6_fun-type_DNA-bd_sf"/>
</dbReference>
<dbReference type="PROSITE" id="PS00463">
    <property type="entry name" value="ZN2_CY6_FUNGAL_1"/>
    <property type="match status" value="1"/>
</dbReference>
<organism evidence="2 3">
    <name type="scientific">Cetraspora pellucida</name>
    <dbReference type="NCBI Taxonomy" id="1433469"/>
    <lineage>
        <taxon>Eukaryota</taxon>
        <taxon>Fungi</taxon>
        <taxon>Fungi incertae sedis</taxon>
        <taxon>Mucoromycota</taxon>
        <taxon>Glomeromycotina</taxon>
        <taxon>Glomeromycetes</taxon>
        <taxon>Diversisporales</taxon>
        <taxon>Gigasporaceae</taxon>
        <taxon>Cetraspora</taxon>
    </lineage>
</organism>
<dbReference type="PANTHER" id="PTHR47431">
    <property type="entry name" value="ZN(II)2CYS6 TRANSCRIPTION FACTOR (EUROFUNG)-RELATED"/>
    <property type="match status" value="1"/>
</dbReference>
<sequence length="120" mass="13619">MYYSNRQQRGPYATNACTNCRKKHQKCSEEAICTNCASQNLKCIYVKSTKKRGPKASSNVGNASNIEHEHALILTQFGIPIPLCLDCNYNEEFQSIQNGFFPYINNNFTMLNNDISENVL</sequence>
<dbReference type="InterPro" id="IPR001138">
    <property type="entry name" value="Zn2Cys6_DnaBD"/>
</dbReference>
<evidence type="ECO:0000313" key="2">
    <source>
        <dbReference type="EMBL" id="CAG8796537.1"/>
    </source>
</evidence>
<evidence type="ECO:0000259" key="1">
    <source>
        <dbReference type="PROSITE" id="PS50048"/>
    </source>
</evidence>
<gene>
    <name evidence="2" type="ORF">CPELLU_LOCUS17378</name>
</gene>
<dbReference type="Gene3D" id="4.10.240.10">
    <property type="entry name" value="Zn(2)-C6 fungal-type DNA-binding domain"/>
    <property type="match status" value="1"/>
</dbReference>
<protein>
    <submittedName>
        <fullName evidence="2">23315_t:CDS:1</fullName>
    </submittedName>
</protein>
<dbReference type="SUPFAM" id="SSF57701">
    <property type="entry name" value="Zn2/Cys6 DNA-binding domain"/>
    <property type="match status" value="1"/>
</dbReference>
<evidence type="ECO:0000313" key="3">
    <source>
        <dbReference type="Proteomes" id="UP000789759"/>
    </source>
</evidence>
<dbReference type="GO" id="GO:0008270">
    <property type="term" value="F:zinc ion binding"/>
    <property type="evidence" value="ECO:0007669"/>
    <property type="project" value="InterPro"/>
</dbReference>
<dbReference type="Pfam" id="PF00172">
    <property type="entry name" value="Zn_clus"/>
    <property type="match status" value="1"/>
</dbReference>
<dbReference type="AlphaFoldDB" id="A0A9N9P8G2"/>
<name>A0A9N9P8G2_9GLOM</name>
<dbReference type="PROSITE" id="PS50048">
    <property type="entry name" value="ZN2_CY6_FUNGAL_2"/>
    <property type="match status" value="1"/>
</dbReference>
<accession>A0A9N9P8G2</accession>
<feature type="non-terminal residue" evidence="2">
    <location>
        <position position="120"/>
    </location>
</feature>
<dbReference type="Proteomes" id="UP000789759">
    <property type="component" value="Unassembled WGS sequence"/>
</dbReference>
<comment type="caution">
    <text evidence="2">The sequence shown here is derived from an EMBL/GenBank/DDBJ whole genome shotgun (WGS) entry which is preliminary data.</text>
</comment>